<sequence length="582" mass="62846">MAALNNLLPYHVYTYTYAYGPGGVSGLLENRYAVACAIFASIGGLSFGYDQGVIANVLVMDDFLRRWPVGPWEKGLMTAVLELGALFGALSAGVMADRYSRRHSILFASVVFCIGSALQCGAGSLNNLILGRAIGGFGVGALSALSPLYLAEISPPELRGSLMALEQLAIVSGVVFGFWAGFATKGVQGSASWRIPLALQLIPGILLTLGSFLSITTGGSLLKSLPESDPLDHPASALHHSAPNRDIQPWTFALLPPSPRFLVMRGRNDEALRVLARLRMRGESDLLLELLEMKVTVALERHAISSNPINNNESIQATKNGSVMRKLFGQKYIRRTMIGIMVMFFQQWSGINALLYYGPTLVKNIGFGDSTTNSTLFIAGGIGIVQFLAVGPAIILIDRWGRKPLLRGGAAAMALSHLLIAVLIFQYEHDWAGHAWAAWVAVGAIYMFTFSYGTSFGPISWVIPAEVFPLAVRSRGVALATGSNWTNNFFIGLITPPLMEISAGHTFLLFACACALAYLWATHIIPETAGVSLEEMDRIFGDGTGHLGLLVLRMVLILIMLQLEREFGLHELITEAIDASES</sequence>
<keyword evidence="2" id="KW-1185">Reference proteome</keyword>
<name>A0ACB8ACV5_9AGAM</name>
<reference evidence="1" key="1">
    <citation type="journal article" date="2021" name="New Phytol.">
        <title>Evolutionary innovations through gain and loss of genes in the ectomycorrhizal Boletales.</title>
        <authorList>
            <person name="Wu G."/>
            <person name="Miyauchi S."/>
            <person name="Morin E."/>
            <person name="Kuo A."/>
            <person name="Drula E."/>
            <person name="Varga T."/>
            <person name="Kohler A."/>
            <person name="Feng B."/>
            <person name="Cao Y."/>
            <person name="Lipzen A."/>
            <person name="Daum C."/>
            <person name="Hundley H."/>
            <person name="Pangilinan J."/>
            <person name="Johnson J."/>
            <person name="Barry K."/>
            <person name="LaButti K."/>
            <person name="Ng V."/>
            <person name="Ahrendt S."/>
            <person name="Min B."/>
            <person name="Choi I.G."/>
            <person name="Park H."/>
            <person name="Plett J.M."/>
            <person name="Magnuson J."/>
            <person name="Spatafora J.W."/>
            <person name="Nagy L.G."/>
            <person name="Henrissat B."/>
            <person name="Grigoriev I.V."/>
            <person name="Yang Z.L."/>
            <person name="Xu J."/>
            <person name="Martin F.M."/>
        </authorList>
    </citation>
    <scope>NUCLEOTIDE SEQUENCE</scope>
    <source>
        <strain evidence="1">ATCC 28755</strain>
    </source>
</reference>
<evidence type="ECO:0000313" key="2">
    <source>
        <dbReference type="Proteomes" id="UP000790377"/>
    </source>
</evidence>
<proteinExistence type="predicted"/>
<organism evidence="1 2">
    <name type="scientific">Hygrophoropsis aurantiaca</name>
    <dbReference type="NCBI Taxonomy" id="72124"/>
    <lineage>
        <taxon>Eukaryota</taxon>
        <taxon>Fungi</taxon>
        <taxon>Dikarya</taxon>
        <taxon>Basidiomycota</taxon>
        <taxon>Agaricomycotina</taxon>
        <taxon>Agaricomycetes</taxon>
        <taxon>Agaricomycetidae</taxon>
        <taxon>Boletales</taxon>
        <taxon>Coniophorineae</taxon>
        <taxon>Hygrophoropsidaceae</taxon>
        <taxon>Hygrophoropsis</taxon>
    </lineage>
</organism>
<protein>
    <submittedName>
        <fullName evidence="1">General substrate transporter</fullName>
    </submittedName>
</protein>
<evidence type="ECO:0000313" key="1">
    <source>
        <dbReference type="EMBL" id="KAH7911331.1"/>
    </source>
</evidence>
<gene>
    <name evidence="1" type="ORF">BJ138DRAFT_1135468</name>
</gene>
<dbReference type="Proteomes" id="UP000790377">
    <property type="component" value="Unassembled WGS sequence"/>
</dbReference>
<accession>A0ACB8ACV5</accession>
<dbReference type="EMBL" id="MU267682">
    <property type="protein sequence ID" value="KAH7911331.1"/>
    <property type="molecule type" value="Genomic_DNA"/>
</dbReference>
<comment type="caution">
    <text evidence="1">The sequence shown here is derived from an EMBL/GenBank/DDBJ whole genome shotgun (WGS) entry which is preliminary data.</text>
</comment>